<evidence type="ECO:0000313" key="3">
    <source>
        <dbReference type="Proteomes" id="UP001366085"/>
    </source>
</evidence>
<sequence>MTYTLLIVITGLAIAAGLVIWLVIWRWRRVDPDRGGEGYTPIAGVVVPPYRGEDRIGVDAEDAWLLGFAAPHAVRPGLDDRAWDLGRSADPGGFGIIDGLVAAAGVTSSRWAERERAASEAITRTYTPAERAWAVSEYAWLQRLAVAGGVQSADAARQATKAATAHLDSTVTDWLRFGDLIDEALARRPSAEVTPPRMLYRPGAPWAQPGWPMRR</sequence>
<evidence type="ECO:0000256" key="1">
    <source>
        <dbReference type="SAM" id="Phobius"/>
    </source>
</evidence>
<dbReference type="EMBL" id="JBBDGN010000005">
    <property type="protein sequence ID" value="MEJ1091487.1"/>
    <property type="molecule type" value="Genomic_DNA"/>
</dbReference>
<keyword evidence="3" id="KW-1185">Reference proteome</keyword>
<feature type="transmembrane region" description="Helical" evidence="1">
    <location>
        <begin position="6"/>
        <end position="25"/>
    </location>
</feature>
<protein>
    <submittedName>
        <fullName evidence="2">Uncharacterized protein</fullName>
    </submittedName>
</protein>
<organism evidence="2 3">
    <name type="scientific">Microbacterium istanbulense</name>
    <dbReference type="NCBI Taxonomy" id="3122049"/>
    <lineage>
        <taxon>Bacteria</taxon>
        <taxon>Bacillati</taxon>
        <taxon>Actinomycetota</taxon>
        <taxon>Actinomycetes</taxon>
        <taxon>Micrococcales</taxon>
        <taxon>Microbacteriaceae</taxon>
        <taxon>Microbacterium</taxon>
    </lineage>
</organism>
<keyword evidence="1" id="KW-1133">Transmembrane helix</keyword>
<dbReference type="RefSeq" id="WP_337319057.1">
    <property type="nucleotide sequence ID" value="NZ_JBBDGN010000005.1"/>
</dbReference>
<proteinExistence type="predicted"/>
<keyword evidence="1" id="KW-0812">Transmembrane</keyword>
<reference evidence="2 3" key="1">
    <citation type="submission" date="2024-02" db="EMBL/GenBank/DDBJ databases">
        <authorList>
            <person name="Saticioglu I.B."/>
        </authorList>
    </citation>
    <scope>NUCLEOTIDE SEQUENCE [LARGE SCALE GENOMIC DNA]</scope>
    <source>
        <strain evidence="2 3">Mu-43</strain>
    </source>
</reference>
<dbReference type="Proteomes" id="UP001366085">
    <property type="component" value="Unassembled WGS sequence"/>
</dbReference>
<comment type="caution">
    <text evidence="2">The sequence shown here is derived from an EMBL/GenBank/DDBJ whole genome shotgun (WGS) entry which is preliminary data.</text>
</comment>
<evidence type="ECO:0000313" key="2">
    <source>
        <dbReference type="EMBL" id="MEJ1091487.1"/>
    </source>
</evidence>
<accession>A0ABU8LLD1</accession>
<keyword evidence="1" id="KW-0472">Membrane</keyword>
<name>A0ABU8LLD1_9MICO</name>
<gene>
    <name evidence="2" type="ORF">WDU93_07230</name>
</gene>